<dbReference type="GO" id="GO:0055085">
    <property type="term" value="P:transmembrane transport"/>
    <property type="evidence" value="ECO:0007669"/>
    <property type="project" value="InterPro"/>
</dbReference>
<sequence>MSLYDLAIAPFQDFVFMRRALAAVFALALGSAPLGVLLTLRRMSLAGDALAHAVLPGVAVAFIVFGLSLPALSIGGFLAGVLVVLAAVWVSRYTDLKEDASFAAGYLVALAAGVLLISSHGTQIDLLHILFGNILGVDRVGLVLVTGVSSVTLVGLALFYRAFLLESFDPAYLRSITGGGGLFQFLFLMLVVANLVAAFQVMGTLMAVGLMMLPAVSARLWHAMLPAQLLNAALQALLAGYAGLLLSYHFDQPSGPVIVMCSGALYALSLLLAPQGWRGRRKAHLHAEAVAQGHLHHDHEHHSHLH</sequence>
<evidence type="ECO:0000256" key="1">
    <source>
        <dbReference type="ARBA" id="ARBA00004141"/>
    </source>
</evidence>
<dbReference type="GO" id="GO:0010043">
    <property type="term" value="P:response to zinc ion"/>
    <property type="evidence" value="ECO:0007669"/>
    <property type="project" value="TreeGrafter"/>
</dbReference>
<accession>A0A556AYG7</accession>
<dbReference type="OrthoDB" id="9804300at2"/>
<keyword evidence="6" id="KW-0813">Transport</keyword>
<dbReference type="AlphaFoldDB" id="A0A556AYG7"/>
<organism evidence="8 9">
    <name type="scientific">Verticiella sediminum</name>
    <dbReference type="NCBI Taxonomy" id="1247510"/>
    <lineage>
        <taxon>Bacteria</taxon>
        <taxon>Pseudomonadati</taxon>
        <taxon>Pseudomonadota</taxon>
        <taxon>Betaproteobacteria</taxon>
        <taxon>Burkholderiales</taxon>
        <taxon>Alcaligenaceae</taxon>
        <taxon>Verticiella</taxon>
    </lineage>
</organism>
<gene>
    <name evidence="8" type="ORF">FOZ76_04165</name>
</gene>
<dbReference type="Proteomes" id="UP000318405">
    <property type="component" value="Unassembled WGS sequence"/>
</dbReference>
<evidence type="ECO:0000256" key="7">
    <source>
        <dbReference type="SAM" id="Phobius"/>
    </source>
</evidence>
<evidence type="ECO:0000256" key="5">
    <source>
        <dbReference type="ARBA" id="ARBA00023136"/>
    </source>
</evidence>
<keyword evidence="9" id="KW-1185">Reference proteome</keyword>
<comment type="subcellular location">
    <subcellularLocation>
        <location evidence="6">Cell membrane</location>
        <topology evidence="6">Multi-pass membrane protein</topology>
    </subcellularLocation>
    <subcellularLocation>
        <location evidence="1">Membrane</location>
        <topology evidence="1">Multi-pass membrane protein</topology>
    </subcellularLocation>
</comment>
<comment type="similarity">
    <text evidence="2 6">Belongs to the ABC-3 integral membrane protein family.</text>
</comment>
<dbReference type="RefSeq" id="WP_143946872.1">
    <property type="nucleotide sequence ID" value="NZ_BAABMB010000004.1"/>
</dbReference>
<name>A0A556AYG7_9BURK</name>
<evidence type="ECO:0000313" key="8">
    <source>
        <dbReference type="EMBL" id="TSH97990.1"/>
    </source>
</evidence>
<dbReference type="SUPFAM" id="SSF81345">
    <property type="entry name" value="ABC transporter involved in vitamin B12 uptake, BtuC"/>
    <property type="match status" value="1"/>
</dbReference>
<evidence type="ECO:0000256" key="3">
    <source>
        <dbReference type="ARBA" id="ARBA00022692"/>
    </source>
</evidence>
<feature type="transmembrane region" description="Helical" evidence="7">
    <location>
        <begin position="45"/>
        <end position="65"/>
    </location>
</feature>
<dbReference type="PANTHER" id="PTHR30477:SF13">
    <property type="entry name" value="IRON TRANSPORT SYSTEM MEMBRANE PROTEIN HI_0360-RELATED"/>
    <property type="match status" value="1"/>
</dbReference>
<dbReference type="InterPro" id="IPR037294">
    <property type="entry name" value="ABC_BtuC-like"/>
</dbReference>
<feature type="transmembrane region" description="Helical" evidence="7">
    <location>
        <begin position="140"/>
        <end position="160"/>
    </location>
</feature>
<feature type="transmembrane region" description="Helical" evidence="7">
    <location>
        <begin position="197"/>
        <end position="217"/>
    </location>
</feature>
<dbReference type="GO" id="GO:0043190">
    <property type="term" value="C:ATP-binding cassette (ABC) transporter complex"/>
    <property type="evidence" value="ECO:0007669"/>
    <property type="project" value="InterPro"/>
</dbReference>
<dbReference type="Pfam" id="PF00950">
    <property type="entry name" value="ABC-3"/>
    <property type="match status" value="1"/>
</dbReference>
<feature type="transmembrane region" description="Helical" evidence="7">
    <location>
        <begin position="71"/>
        <end position="90"/>
    </location>
</feature>
<feature type="transmembrane region" description="Helical" evidence="7">
    <location>
        <begin position="172"/>
        <end position="191"/>
    </location>
</feature>
<comment type="caution">
    <text evidence="8">The sequence shown here is derived from an EMBL/GenBank/DDBJ whole genome shotgun (WGS) entry which is preliminary data.</text>
</comment>
<keyword evidence="5 7" id="KW-0472">Membrane</keyword>
<protein>
    <submittedName>
        <fullName evidence="8">Metal ABC transporter permease</fullName>
    </submittedName>
</protein>
<evidence type="ECO:0000256" key="4">
    <source>
        <dbReference type="ARBA" id="ARBA00022989"/>
    </source>
</evidence>
<keyword evidence="4 7" id="KW-1133">Transmembrane helix</keyword>
<evidence type="ECO:0000256" key="2">
    <source>
        <dbReference type="ARBA" id="ARBA00008034"/>
    </source>
</evidence>
<dbReference type="PANTHER" id="PTHR30477">
    <property type="entry name" value="ABC-TRANSPORTER METAL-BINDING PROTEIN"/>
    <property type="match status" value="1"/>
</dbReference>
<evidence type="ECO:0000313" key="9">
    <source>
        <dbReference type="Proteomes" id="UP000318405"/>
    </source>
</evidence>
<feature type="transmembrane region" description="Helical" evidence="7">
    <location>
        <begin position="256"/>
        <end position="273"/>
    </location>
</feature>
<proteinExistence type="inferred from homology"/>
<feature type="transmembrane region" description="Helical" evidence="7">
    <location>
        <begin position="229"/>
        <end position="250"/>
    </location>
</feature>
<keyword evidence="3 6" id="KW-0812">Transmembrane</keyword>
<feature type="transmembrane region" description="Helical" evidence="7">
    <location>
        <begin position="20"/>
        <end position="38"/>
    </location>
</feature>
<dbReference type="EMBL" id="VLTJ01000007">
    <property type="protein sequence ID" value="TSH97990.1"/>
    <property type="molecule type" value="Genomic_DNA"/>
</dbReference>
<evidence type="ECO:0000256" key="6">
    <source>
        <dbReference type="RuleBase" id="RU003943"/>
    </source>
</evidence>
<dbReference type="InterPro" id="IPR001626">
    <property type="entry name" value="ABC_TroCD"/>
</dbReference>
<reference evidence="8 9" key="1">
    <citation type="submission" date="2019-07" db="EMBL/GenBank/DDBJ databases">
        <title>Qingshengfaniella alkalisoli gen. nov., sp. nov., isolated from saline soil.</title>
        <authorList>
            <person name="Xu L."/>
            <person name="Huang X.-X."/>
            <person name="Sun J.-Q."/>
        </authorList>
    </citation>
    <scope>NUCLEOTIDE SEQUENCE [LARGE SCALE GENOMIC DNA]</scope>
    <source>
        <strain evidence="8 9">DSM 27279</strain>
    </source>
</reference>
<feature type="transmembrane region" description="Helical" evidence="7">
    <location>
        <begin position="102"/>
        <end position="120"/>
    </location>
</feature>
<dbReference type="Gene3D" id="1.10.3470.10">
    <property type="entry name" value="ABC transporter involved in vitamin B12 uptake, BtuC"/>
    <property type="match status" value="1"/>
</dbReference>